<dbReference type="Proteomes" id="UP000240739">
    <property type="component" value="Unassembled WGS sequence"/>
</dbReference>
<dbReference type="OrthoDB" id="3470895at2"/>
<reference evidence="1 2" key="1">
    <citation type="submission" date="2018-03" db="EMBL/GenBank/DDBJ databases">
        <title>Aquarubrobacter algicola gen. nov., sp. nov., a novel actinobacterium isolated from shallow eutrophic lake during the end of cyanobacterial harmful algal blooms.</title>
        <authorList>
            <person name="Chun S.J."/>
        </authorList>
    </citation>
    <scope>NUCLEOTIDE SEQUENCE [LARGE SCALE GENOMIC DNA]</scope>
    <source>
        <strain evidence="1 2">Seoho-28</strain>
    </source>
</reference>
<evidence type="ECO:0000313" key="2">
    <source>
        <dbReference type="Proteomes" id="UP000240739"/>
    </source>
</evidence>
<gene>
    <name evidence="1" type="ORF">C7Y72_00840</name>
</gene>
<name>A0A2T4UGA7_9ACTN</name>
<organism evidence="1 2">
    <name type="scientific">Paraconexibacter algicola</name>
    <dbReference type="NCBI Taxonomy" id="2133960"/>
    <lineage>
        <taxon>Bacteria</taxon>
        <taxon>Bacillati</taxon>
        <taxon>Actinomycetota</taxon>
        <taxon>Thermoleophilia</taxon>
        <taxon>Solirubrobacterales</taxon>
        <taxon>Paraconexibacteraceae</taxon>
        <taxon>Paraconexibacter</taxon>
    </lineage>
</organism>
<proteinExistence type="predicted"/>
<evidence type="ECO:0000313" key="1">
    <source>
        <dbReference type="EMBL" id="PTL58294.1"/>
    </source>
</evidence>
<comment type="caution">
    <text evidence="1">The sequence shown here is derived from an EMBL/GenBank/DDBJ whole genome shotgun (WGS) entry which is preliminary data.</text>
</comment>
<sequence>MATTAPAPLDAKYFDLQFPGINAQFKDVQGVSISVPLHTSSTSDSMGQPIRQRTASSVEYGSITCSAGATADLGLDNWIKAVADKGLEGNMKDGTLTLFNAANAPVATWALTKAVITALSVSSISVEAGGHLDLQATFDCEKIERTK</sequence>
<dbReference type="GO" id="GO:0005198">
    <property type="term" value="F:structural molecule activity"/>
    <property type="evidence" value="ECO:0007669"/>
    <property type="project" value="InterPro"/>
</dbReference>
<dbReference type="Pfam" id="PF06841">
    <property type="entry name" value="Phage_T4_gp19"/>
    <property type="match status" value="1"/>
</dbReference>
<dbReference type="RefSeq" id="WP_107566732.1">
    <property type="nucleotide sequence ID" value="NZ_PYYB01000001.1"/>
</dbReference>
<dbReference type="EMBL" id="PYYB01000001">
    <property type="protein sequence ID" value="PTL58294.1"/>
    <property type="molecule type" value="Genomic_DNA"/>
</dbReference>
<dbReference type="InterPro" id="IPR010667">
    <property type="entry name" value="Phage_T4_Gp19"/>
</dbReference>
<evidence type="ECO:0008006" key="3">
    <source>
        <dbReference type="Google" id="ProtNLM"/>
    </source>
</evidence>
<accession>A0A2T4UGA7</accession>
<protein>
    <recommendedName>
        <fullName evidence="3">Phage tail protein</fullName>
    </recommendedName>
</protein>
<keyword evidence="2" id="KW-1185">Reference proteome</keyword>
<dbReference type="AlphaFoldDB" id="A0A2T4UGA7"/>